<reference evidence="10 11" key="1">
    <citation type="submission" date="2019-05" db="EMBL/GenBank/DDBJ databases">
        <authorList>
            <consortium name="Pathogen Informatics"/>
        </authorList>
    </citation>
    <scope>NUCLEOTIDE SEQUENCE [LARGE SCALE GENOMIC DNA]</scope>
    <source>
        <strain evidence="10 11">NCTC5386</strain>
    </source>
</reference>
<dbReference type="AlphaFoldDB" id="A0A4U9XRW9"/>
<accession>A0A4U9XRW9</accession>
<keyword evidence="2" id="KW-0444">Lipid biosynthesis</keyword>
<keyword evidence="5" id="KW-0809">Transit peptide</keyword>
<dbReference type="GO" id="GO:0000036">
    <property type="term" value="F:acyl carrier activity"/>
    <property type="evidence" value="ECO:0007669"/>
    <property type="project" value="TreeGrafter"/>
</dbReference>
<evidence type="ECO:0000256" key="5">
    <source>
        <dbReference type="ARBA" id="ARBA00022946"/>
    </source>
</evidence>
<sequence length="244" mass="28582">MGLPYKESFTMPFDLCDVKHDAKLPLLLAYCLTVSGRQSQLLGRSDAYLLEQFQLVWIITDYEVKIKRLPLFNETITIQTEALSYNKLFCYRQFDIYDQEGNQLADILTYFALMNPETRKVVPIPEEVVAPYQTEFVKKIRRAFKAAPLENPKSKDYHVRYFDIDMNGHVNNSKYLDWIYDSLGYDFLRHHNPVSLRLKYVKEVAPGGQIRSLYVQEDLTTRHEIVSDGQVNAQAIIQWQKIEK</sequence>
<dbReference type="GO" id="GO:0016297">
    <property type="term" value="F:fatty acyl-[ACP] hydrolase activity"/>
    <property type="evidence" value="ECO:0007669"/>
    <property type="project" value="InterPro"/>
</dbReference>
<proteinExistence type="inferred from homology"/>
<dbReference type="InterPro" id="IPR049427">
    <property type="entry name" value="Acyl-ACP_TE_C"/>
</dbReference>
<evidence type="ECO:0000256" key="3">
    <source>
        <dbReference type="ARBA" id="ARBA00022801"/>
    </source>
</evidence>
<evidence type="ECO:0000313" key="11">
    <source>
        <dbReference type="Proteomes" id="UP000394068"/>
    </source>
</evidence>
<dbReference type="Gene3D" id="3.10.129.10">
    <property type="entry name" value="Hotdog Thioesterase"/>
    <property type="match status" value="1"/>
</dbReference>
<organism evidence="10 11">
    <name type="scientific">Streptococcus pseudoporcinus</name>
    <dbReference type="NCBI Taxonomy" id="361101"/>
    <lineage>
        <taxon>Bacteria</taxon>
        <taxon>Bacillati</taxon>
        <taxon>Bacillota</taxon>
        <taxon>Bacilli</taxon>
        <taxon>Lactobacillales</taxon>
        <taxon>Streptococcaceae</taxon>
        <taxon>Streptococcus</taxon>
    </lineage>
</organism>
<evidence type="ECO:0000256" key="4">
    <source>
        <dbReference type="ARBA" id="ARBA00022832"/>
    </source>
</evidence>
<dbReference type="Proteomes" id="UP000394068">
    <property type="component" value="Unassembled WGS sequence"/>
</dbReference>
<dbReference type="PANTHER" id="PTHR31727">
    <property type="entry name" value="OLEOYL-ACYL CARRIER PROTEIN THIOESTERASE 1, CHLOROPLASTIC"/>
    <property type="match status" value="1"/>
</dbReference>
<keyword evidence="7" id="KW-0275">Fatty acid biosynthesis</keyword>
<keyword evidence="4" id="KW-0276">Fatty acid metabolism</keyword>
<dbReference type="RefSeq" id="WP_077321786.1">
    <property type="nucleotide sequence ID" value="NZ_CABEHT010000001.1"/>
</dbReference>
<dbReference type="CDD" id="cd00586">
    <property type="entry name" value="4HBT"/>
    <property type="match status" value="2"/>
</dbReference>
<dbReference type="EMBL" id="CABEHT010000001">
    <property type="protein sequence ID" value="VTS15896.1"/>
    <property type="molecule type" value="Genomic_DNA"/>
</dbReference>
<dbReference type="InterPro" id="IPR045023">
    <property type="entry name" value="FATA/B"/>
</dbReference>
<feature type="domain" description="Acyl-ACP thioesterase-like C-terminal" evidence="9">
    <location>
        <begin position="149"/>
        <end position="241"/>
    </location>
</feature>
<dbReference type="Pfam" id="PF01643">
    <property type="entry name" value="Acyl-ACP_TE"/>
    <property type="match status" value="1"/>
</dbReference>
<name>A0A4U9XRW9_9STRE</name>
<dbReference type="SUPFAM" id="SSF54637">
    <property type="entry name" value="Thioesterase/thiol ester dehydrase-isomerase"/>
    <property type="match status" value="2"/>
</dbReference>
<dbReference type="Pfam" id="PF20791">
    <property type="entry name" value="Acyl-ACP_TE_C"/>
    <property type="match status" value="1"/>
</dbReference>
<evidence type="ECO:0000259" key="9">
    <source>
        <dbReference type="Pfam" id="PF20791"/>
    </source>
</evidence>
<gene>
    <name evidence="10" type="ORF">NCTC5386_01415</name>
</gene>
<keyword evidence="3" id="KW-0378">Hydrolase</keyword>
<dbReference type="InterPro" id="IPR029069">
    <property type="entry name" value="HotDog_dom_sf"/>
</dbReference>
<evidence type="ECO:0000313" key="10">
    <source>
        <dbReference type="EMBL" id="VTS15896.1"/>
    </source>
</evidence>
<keyword evidence="6" id="KW-0443">Lipid metabolism</keyword>
<protein>
    <submittedName>
        <fullName evidence="10">Acyl-ACP thioesterase</fullName>
    </submittedName>
</protein>
<feature type="domain" description="Acyl-ACP thioesterase N-terminal hotdog" evidence="8">
    <location>
        <begin position="4"/>
        <end position="132"/>
    </location>
</feature>
<dbReference type="PANTHER" id="PTHR31727:SF6">
    <property type="entry name" value="OLEOYL-ACYL CARRIER PROTEIN THIOESTERASE 1, CHLOROPLASTIC"/>
    <property type="match status" value="1"/>
</dbReference>
<comment type="similarity">
    <text evidence="1">Belongs to the acyl-ACP thioesterase family.</text>
</comment>
<evidence type="ECO:0000259" key="8">
    <source>
        <dbReference type="Pfam" id="PF01643"/>
    </source>
</evidence>
<dbReference type="InterPro" id="IPR002864">
    <property type="entry name" value="Acyl-ACP_thioesterase_NHD"/>
</dbReference>
<evidence type="ECO:0000256" key="1">
    <source>
        <dbReference type="ARBA" id="ARBA00006500"/>
    </source>
</evidence>
<evidence type="ECO:0000256" key="6">
    <source>
        <dbReference type="ARBA" id="ARBA00023098"/>
    </source>
</evidence>
<evidence type="ECO:0000256" key="2">
    <source>
        <dbReference type="ARBA" id="ARBA00022516"/>
    </source>
</evidence>
<evidence type="ECO:0000256" key="7">
    <source>
        <dbReference type="ARBA" id="ARBA00023160"/>
    </source>
</evidence>